<dbReference type="RefSeq" id="WP_014703996.1">
    <property type="nucleotide sequence ID" value="NC_017856.1"/>
</dbReference>
<dbReference type="HOGENOM" id="CLU_2451184_0_0_6"/>
<dbReference type="AlphaFoldDB" id="I1YI33"/>
<keyword evidence="1" id="KW-1133">Transmembrane helix</keyword>
<organism evidence="2 3">
    <name type="scientific">Methylophaga frappieri (strain ATCC BAA-2434 / DSM 25690 / JAM7)</name>
    <dbReference type="NCBI Taxonomy" id="754477"/>
    <lineage>
        <taxon>Bacteria</taxon>
        <taxon>Pseudomonadati</taxon>
        <taxon>Pseudomonadota</taxon>
        <taxon>Gammaproteobacteria</taxon>
        <taxon>Thiotrichales</taxon>
        <taxon>Piscirickettsiaceae</taxon>
        <taxon>Methylophaga</taxon>
    </lineage>
</organism>
<dbReference type="KEGG" id="mec:Q7C_1426"/>
<name>I1YI33_METFJ</name>
<feature type="transmembrane region" description="Helical" evidence="1">
    <location>
        <begin position="6"/>
        <end position="24"/>
    </location>
</feature>
<dbReference type="EMBL" id="CP003380">
    <property type="protein sequence ID" value="AFJ02576.1"/>
    <property type="molecule type" value="Genomic_DNA"/>
</dbReference>
<accession>I1YI33</accession>
<evidence type="ECO:0000256" key="1">
    <source>
        <dbReference type="SAM" id="Phobius"/>
    </source>
</evidence>
<evidence type="ECO:0000313" key="3">
    <source>
        <dbReference type="Proteomes" id="UP000009145"/>
    </source>
</evidence>
<dbReference type="Proteomes" id="UP000009145">
    <property type="component" value="Chromosome"/>
</dbReference>
<proteinExistence type="predicted"/>
<keyword evidence="3" id="KW-1185">Reference proteome</keyword>
<dbReference type="STRING" id="754477.Q7C_1426"/>
<sequence>MLTEWILIITLTALLTFIIYRRYLLAKYRLKLCMENGVIQKIDGQKIIFHEDLGFSDRRKIIVEKILVDKAPSFYKQFDRLIERNKNSI</sequence>
<gene>
    <name evidence="2" type="ordered locus">Q7C_1426</name>
</gene>
<keyword evidence="1" id="KW-0812">Transmembrane</keyword>
<protein>
    <submittedName>
        <fullName evidence="2">Uncharacterized protein</fullName>
    </submittedName>
</protein>
<evidence type="ECO:0000313" key="2">
    <source>
        <dbReference type="EMBL" id="AFJ02576.1"/>
    </source>
</evidence>
<dbReference type="PATRIC" id="fig|754477.3.peg.1407"/>
<reference evidence="2 3" key="1">
    <citation type="journal article" date="2012" name="J. Bacteriol.">
        <title>Complete genome sequences of Methylophaga sp. strain JAM1 and Methylophaga sp. strain JAM7.</title>
        <authorList>
            <person name="Villeneuve C."/>
            <person name="Martineau C."/>
            <person name="Mauffrey F."/>
            <person name="Villemur R."/>
        </authorList>
    </citation>
    <scope>NUCLEOTIDE SEQUENCE [LARGE SCALE GENOMIC DNA]</scope>
    <source>
        <strain evidence="2 3">JAM7</strain>
    </source>
</reference>
<keyword evidence="1" id="KW-0472">Membrane</keyword>